<dbReference type="PANTHER" id="PTHR37984:SF5">
    <property type="entry name" value="PROTEIN NYNRIN-LIKE"/>
    <property type="match status" value="1"/>
</dbReference>
<dbReference type="Gene3D" id="3.30.70.270">
    <property type="match status" value="1"/>
</dbReference>
<dbReference type="EMBL" id="CP092886">
    <property type="protein sequence ID" value="UYV84321.1"/>
    <property type="molecule type" value="Genomic_DNA"/>
</dbReference>
<dbReference type="Pfam" id="PF00078">
    <property type="entry name" value="RVT_1"/>
    <property type="match status" value="1"/>
</dbReference>
<reference evidence="2 3" key="1">
    <citation type="submission" date="2022-03" db="EMBL/GenBank/DDBJ databases">
        <title>A chromosomal length assembly of Cordylochernes scorpioides.</title>
        <authorList>
            <person name="Zeh D."/>
            <person name="Zeh J."/>
        </authorList>
    </citation>
    <scope>NUCLEOTIDE SEQUENCE [LARGE SCALE GENOMIC DNA]</scope>
    <source>
        <strain evidence="2">IN4F17</strain>
        <tissue evidence="2">Whole Body</tissue>
    </source>
</reference>
<proteinExistence type="predicted"/>
<dbReference type="Proteomes" id="UP001235939">
    <property type="component" value="Chromosome X"/>
</dbReference>
<dbReference type="InterPro" id="IPR043128">
    <property type="entry name" value="Rev_trsase/Diguanyl_cyclase"/>
</dbReference>
<dbReference type="InterPro" id="IPR000477">
    <property type="entry name" value="RT_dom"/>
</dbReference>
<evidence type="ECO:0000259" key="1">
    <source>
        <dbReference type="PROSITE" id="PS50878"/>
    </source>
</evidence>
<evidence type="ECO:0000313" key="3">
    <source>
        <dbReference type="Proteomes" id="UP001235939"/>
    </source>
</evidence>
<keyword evidence="3" id="KW-1185">Reference proteome</keyword>
<dbReference type="PANTHER" id="PTHR37984">
    <property type="entry name" value="PROTEIN CBG26694"/>
    <property type="match status" value="1"/>
</dbReference>
<gene>
    <name evidence="2" type="ORF">LAZ67_X001842</name>
</gene>
<dbReference type="InterPro" id="IPR050951">
    <property type="entry name" value="Retrovirus_Pol_polyprotein"/>
</dbReference>
<dbReference type="CDD" id="cd01647">
    <property type="entry name" value="RT_LTR"/>
    <property type="match status" value="1"/>
</dbReference>
<dbReference type="SUPFAM" id="SSF56672">
    <property type="entry name" value="DNA/RNA polymerases"/>
    <property type="match status" value="1"/>
</dbReference>
<feature type="domain" description="Reverse transcriptase" evidence="1">
    <location>
        <begin position="1"/>
        <end position="96"/>
    </location>
</feature>
<evidence type="ECO:0000313" key="2">
    <source>
        <dbReference type="EMBL" id="UYV84321.1"/>
    </source>
</evidence>
<organism evidence="2 3">
    <name type="scientific">Cordylochernes scorpioides</name>
    <dbReference type="NCBI Taxonomy" id="51811"/>
    <lineage>
        <taxon>Eukaryota</taxon>
        <taxon>Metazoa</taxon>
        <taxon>Ecdysozoa</taxon>
        <taxon>Arthropoda</taxon>
        <taxon>Chelicerata</taxon>
        <taxon>Arachnida</taxon>
        <taxon>Pseudoscorpiones</taxon>
        <taxon>Cheliferoidea</taxon>
        <taxon>Chernetidae</taxon>
        <taxon>Cordylochernes</taxon>
    </lineage>
</organism>
<dbReference type="PROSITE" id="PS50878">
    <property type="entry name" value="RT_POL"/>
    <property type="match status" value="1"/>
</dbReference>
<dbReference type="InterPro" id="IPR043502">
    <property type="entry name" value="DNA/RNA_pol_sf"/>
</dbReference>
<accession>A0ABY6LTA3</accession>
<protein>
    <recommendedName>
        <fullName evidence="1">Reverse transcriptase domain-containing protein</fullName>
    </recommendedName>
</protein>
<sequence>MQVNHLDVKTAFLHRDLDQELYMELPEELRLINEVLQGLDFAYAYIDDVLIASDSENQHVSHLQQLLGRLRDYGLTINETKCTFGQPSVKFLGFIITNARISPDPQRVQAIKDIPIPDTVGKL</sequence>
<name>A0ABY6LTA3_9ARAC</name>